<evidence type="ECO:0000313" key="3">
    <source>
        <dbReference type="Proteomes" id="UP000680045"/>
    </source>
</evidence>
<evidence type="ECO:0000256" key="1">
    <source>
        <dbReference type="SAM" id="MobiDB-lite"/>
    </source>
</evidence>
<protein>
    <submittedName>
        <fullName evidence="2">Uncharacterized protein</fullName>
    </submittedName>
</protein>
<feature type="compositionally biased region" description="Basic residues" evidence="1">
    <location>
        <begin position="8"/>
        <end position="25"/>
    </location>
</feature>
<dbReference type="AlphaFoldDB" id="A0A941J8V0"/>
<proteinExistence type="predicted"/>
<dbReference type="EMBL" id="JAGTPW010000065">
    <property type="protein sequence ID" value="MBR8646051.1"/>
    <property type="molecule type" value="Genomic_DNA"/>
</dbReference>
<feature type="region of interest" description="Disordered" evidence="1">
    <location>
        <begin position="1"/>
        <end position="38"/>
    </location>
</feature>
<dbReference type="Proteomes" id="UP000680045">
    <property type="component" value="Unassembled WGS sequence"/>
</dbReference>
<comment type="caution">
    <text evidence="2">The sequence shown here is derived from an EMBL/GenBank/DDBJ whole genome shotgun (WGS) entry which is preliminary data.</text>
</comment>
<name>A0A941J8V0_9BACI</name>
<sequence length="78" mass="8843">MIGTKGTRLLRKNASKGRPHRRKERRGGSRTARGKRVPRVENNVRILQTLKKNVPVDFMKIETKSLIGGIYIFNGGVE</sequence>
<gene>
    <name evidence="2" type="ORF">KEH51_25600</name>
</gene>
<organism evidence="2 3">
    <name type="scientific">Peribacillus frigoritolerans</name>
    <dbReference type="NCBI Taxonomy" id="450367"/>
    <lineage>
        <taxon>Bacteria</taxon>
        <taxon>Bacillati</taxon>
        <taxon>Bacillota</taxon>
        <taxon>Bacilli</taxon>
        <taxon>Bacillales</taxon>
        <taxon>Bacillaceae</taxon>
        <taxon>Peribacillus</taxon>
    </lineage>
</organism>
<reference evidence="2" key="1">
    <citation type="submission" date="2021-04" db="EMBL/GenBank/DDBJ databases">
        <title>Whole genome sequencing of Enterococci isolates from hospitalized patients.</title>
        <authorList>
            <person name="Ogoti B.M."/>
            <person name="Onyambu F.G."/>
        </authorList>
    </citation>
    <scope>NUCLEOTIDE SEQUENCE</scope>
    <source>
        <strain evidence="2">242</strain>
    </source>
</reference>
<evidence type="ECO:0000313" key="2">
    <source>
        <dbReference type="EMBL" id="MBR8646051.1"/>
    </source>
</evidence>
<accession>A0A941J8V0</accession>